<proteinExistence type="predicted"/>
<name>A0A8J7J780_9FLAO</name>
<accession>A0A8J7J780</accession>
<dbReference type="EMBL" id="JAELVQ010000054">
    <property type="protein sequence ID" value="MBJ6369884.1"/>
    <property type="molecule type" value="Genomic_DNA"/>
</dbReference>
<dbReference type="Proteomes" id="UP000610931">
    <property type="component" value="Unassembled WGS sequence"/>
</dbReference>
<sequence length="34" mass="4146">CYRFNRSFMKENIFDNLLNRMVNTEPCFIKNISS</sequence>
<comment type="caution">
    <text evidence="1">The sequence shown here is derived from an EMBL/GenBank/DDBJ whole genome shotgun (WGS) entry which is preliminary data.</text>
</comment>
<organism evidence="1 2">
    <name type="scientific">Snuella sedimenti</name>
    <dbReference type="NCBI Taxonomy" id="2798802"/>
    <lineage>
        <taxon>Bacteria</taxon>
        <taxon>Pseudomonadati</taxon>
        <taxon>Bacteroidota</taxon>
        <taxon>Flavobacteriia</taxon>
        <taxon>Flavobacteriales</taxon>
        <taxon>Flavobacteriaceae</taxon>
        <taxon>Snuella</taxon>
    </lineage>
</organism>
<dbReference type="AlphaFoldDB" id="A0A8J7J780"/>
<protein>
    <submittedName>
        <fullName evidence="1">IS1595 family transposase</fullName>
    </submittedName>
</protein>
<evidence type="ECO:0000313" key="1">
    <source>
        <dbReference type="EMBL" id="MBJ6369884.1"/>
    </source>
</evidence>
<gene>
    <name evidence="1" type="ORF">JF259_17510</name>
</gene>
<evidence type="ECO:0000313" key="2">
    <source>
        <dbReference type="Proteomes" id="UP000610931"/>
    </source>
</evidence>
<keyword evidence="2" id="KW-1185">Reference proteome</keyword>
<feature type="non-terminal residue" evidence="1">
    <location>
        <position position="1"/>
    </location>
</feature>
<reference evidence="1" key="1">
    <citation type="submission" date="2020-12" db="EMBL/GenBank/DDBJ databases">
        <title>Snuella sp. nov., isolated from sediment in Incheon.</title>
        <authorList>
            <person name="Kim W."/>
        </authorList>
    </citation>
    <scope>NUCLEOTIDE SEQUENCE</scope>
    <source>
        <strain evidence="1">CAU 1569</strain>
    </source>
</reference>